<feature type="domain" description="HTH cro/C1-type" evidence="2">
    <location>
        <begin position="15"/>
        <end position="69"/>
    </location>
</feature>
<evidence type="ECO:0000256" key="1">
    <source>
        <dbReference type="ARBA" id="ARBA00023125"/>
    </source>
</evidence>
<name>A0ABN4SNN6_9BURK</name>
<dbReference type="PROSITE" id="PS50943">
    <property type="entry name" value="HTH_CROC1"/>
    <property type="match status" value="1"/>
</dbReference>
<dbReference type="InterPro" id="IPR050807">
    <property type="entry name" value="TransReg_Diox_bact_type"/>
</dbReference>
<dbReference type="SMART" id="SM00530">
    <property type="entry name" value="HTH_XRE"/>
    <property type="match status" value="1"/>
</dbReference>
<protein>
    <recommendedName>
        <fullName evidence="2">HTH cro/C1-type domain-containing protein</fullName>
    </recommendedName>
</protein>
<dbReference type="EMBL" id="CP017420">
    <property type="protein sequence ID" value="AOV04440.1"/>
    <property type="molecule type" value="Genomic_DNA"/>
</dbReference>
<dbReference type="Pfam" id="PF13560">
    <property type="entry name" value="HTH_31"/>
    <property type="match status" value="1"/>
</dbReference>
<dbReference type="InterPro" id="IPR001387">
    <property type="entry name" value="Cro/C1-type_HTH"/>
</dbReference>
<dbReference type="SUPFAM" id="SSF47413">
    <property type="entry name" value="lambda repressor-like DNA-binding domains"/>
    <property type="match status" value="1"/>
</dbReference>
<organism evidence="3 4">
    <name type="scientific">Delftia tsuruhatensis</name>
    <dbReference type="NCBI Taxonomy" id="180282"/>
    <lineage>
        <taxon>Bacteria</taxon>
        <taxon>Pseudomonadati</taxon>
        <taxon>Pseudomonadota</taxon>
        <taxon>Betaproteobacteria</taxon>
        <taxon>Burkholderiales</taxon>
        <taxon>Comamonadaceae</taxon>
        <taxon>Delftia</taxon>
    </lineage>
</organism>
<dbReference type="InterPro" id="IPR010982">
    <property type="entry name" value="Lambda_DNA-bd_dom_sf"/>
</dbReference>
<keyword evidence="1" id="KW-0238">DNA-binding</keyword>
<reference evidence="3 4" key="1">
    <citation type="submission" date="2016-09" db="EMBL/GenBank/DDBJ databases">
        <title>Complete genome sequence of Deltia acidovorans CM13 isolated from murine proximal colonic tissue.</title>
        <authorList>
            <person name="Saffarian A."/>
        </authorList>
    </citation>
    <scope>NUCLEOTIDE SEQUENCE [LARGE SCALE GENOMIC DNA]</scope>
    <source>
        <strain evidence="3 4">CM13</strain>
    </source>
</reference>
<dbReference type="Gene3D" id="1.10.260.40">
    <property type="entry name" value="lambda repressor-like DNA-binding domains"/>
    <property type="match status" value="1"/>
</dbReference>
<evidence type="ECO:0000313" key="3">
    <source>
        <dbReference type="EMBL" id="AOV04440.1"/>
    </source>
</evidence>
<dbReference type="PANTHER" id="PTHR46797">
    <property type="entry name" value="HTH-TYPE TRANSCRIPTIONAL REGULATOR"/>
    <property type="match status" value="1"/>
</dbReference>
<dbReference type="PANTHER" id="PTHR46797:SF1">
    <property type="entry name" value="METHYLPHOSPHONATE SYNTHASE"/>
    <property type="match status" value="1"/>
</dbReference>
<sequence>MIEESGLYVALGENIRSRRLLAELTQAKLAQQVGLERTSITNIEKGTQKVPLHVLLRICEALDVNVASLLEALQREAVSEHQKSEIDGPSLMAELSSAGSPLLGSAIARVLAPT</sequence>
<accession>A0ABN4SNN6</accession>
<gene>
    <name evidence="3" type="ORF">BI380_25470</name>
</gene>
<proteinExistence type="predicted"/>
<dbReference type="Proteomes" id="UP000095607">
    <property type="component" value="Chromosome"/>
</dbReference>
<evidence type="ECO:0000313" key="4">
    <source>
        <dbReference type="Proteomes" id="UP000095607"/>
    </source>
</evidence>
<evidence type="ECO:0000259" key="2">
    <source>
        <dbReference type="PROSITE" id="PS50943"/>
    </source>
</evidence>
<dbReference type="RefSeq" id="WP_052734027.1">
    <property type="nucleotide sequence ID" value="NZ_CBCSDN010000013.1"/>
</dbReference>
<dbReference type="CDD" id="cd00093">
    <property type="entry name" value="HTH_XRE"/>
    <property type="match status" value="1"/>
</dbReference>
<keyword evidence="4" id="KW-1185">Reference proteome</keyword>